<accession>A0A930BX93</accession>
<comment type="caution">
    <text evidence="1">The sequence shown here is derived from an EMBL/GenBank/DDBJ whole genome shotgun (WGS) entry which is preliminary data.</text>
</comment>
<name>A0A930BX93_9RHOO</name>
<sequence>MNQTRTPIRYALYSPDGKLIQHGTCHQETVENYRAMAGSNIFAEIPPNLVAARTWYDLAEQTPKAQTAFQFTQSASSAAVGQEVIISGLPAGTAMTIDGFTQLIEDGSAEITFERAGIYRVKLDHTQHLAKEIEIEIYG</sequence>
<dbReference type="AlphaFoldDB" id="A0A930BX93"/>
<protein>
    <submittedName>
        <fullName evidence="1">Uncharacterized protein</fullName>
    </submittedName>
</protein>
<evidence type="ECO:0000313" key="2">
    <source>
        <dbReference type="Proteomes" id="UP000718593"/>
    </source>
</evidence>
<dbReference type="EMBL" id="JABZMI010000472">
    <property type="protein sequence ID" value="MBF1166482.1"/>
    <property type="molecule type" value="Genomic_DNA"/>
</dbReference>
<proteinExistence type="predicted"/>
<reference evidence="1" key="1">
    <citation type="submission" date="2020-04" db="EMBL/GenBank/DDBJ databases">
        <title>Deep metagenomics examines the oral microbiome during advanced dental caries in children, revealing novel taxa and co-occurrences with host molecules.</title>
        <authorList>
            <person name="Baker J.L."/>
            <person name="Morton J.T."/>
            <person name="Dinis M."/>
            <person name="Alvarez R."/>
            <person name="Tran N.C."/>
            <person name="Knight R."/>
            <person name="Edlund A."/>
        </authorList>
    </citation>
    <scope>NUCLEOTIDE SEQUENCE</scope>
    <source>
        <strain evidence="1">JCVI_32_bin.24</strain>
    </source>
</reference>
<dbReference type="Proteomes" id="UP000718593">
    <property type="component" value="Unassembled WGS sequence"/>
</dbReference>
<gene>
    <name evidence="1" type="ORF">HXL68_15775</name>
</gene>
<evidence type="ECO:0000313" key="1">
    <source>
        <dbReference type="EMBL" id="MBF1166482.1"/>
    </source>
</evidence>
<organism evidence="1 2">
    <name type="scientific">Dechloromonas agitata</name>
    <dbReference type="NCBI Taxonomy" id="73030"/>
    <lineage>
        <taxon>Bacteria</taxon>
        <taxon>Pseudomonadati</taxon>
        <taxon>Pseudomonadota</taxon>
        <taxon>Betaproteobacteria</taxon>
        <taxon>Rhodocyclales</taxon>
        <taxon>Azonexaceae</taxon>
        <taxon>Dechloromonas</taxon>
    </lineage>
</organism>